<keyword evidence="2" id="KW-0732">Signal</keyword>
<reference evidence="3" key="1">
    <citation type="journal article" date="2005" name="Nematology">
        <title>Analysis of expressed sequence tags from the ectoparasitic nematode Xiphinema index.</title>
        <authorList>
            <person name="Furlanetto C."/>
            <person name="Cardle L."/>
            <person name="Brown D.J.F."/>
            <person name="Jones J.T."/>
        </authorList>
    </citation>
    <scope>NUCLEOTIDE SEQUENCE</scope>
</reference>
<dbReference type="Gene3D" id="2.60.40.3330">
    <property type="match status" value="1"/>
</dbReference>
<accession>Q5TIX3</accession>
<evidence type="ECO:0000256" key="2">
    <source>
        <dbReference type="SAM" id="SignalP"/>
    </source>
</evidence>
<evidence type="ECO:0000313" key="3">
    <source>
        <dbReference type="EMBL" id="CAH89267.1"/>
    </source>
</evidence>
<comment type="similarity">
    <text evidence="1">Belongs to the nematode transthyretin-like family.</text>
</comment>
<name>Q5TIX3_9BILA</name>
<proteinExistence type="evidence at transcript level"/>
<evidence type="ECO:0000256" key="1">
    <source>
        <dbReference type="ARBA" id="ARBA00010112"/>
    </source>
</evidence>
<dbReference type="AlphaFoldDB" id="Q5TIX3"/>
<dbReference type="EMBL" id="AJ862724">
    <property type="protein sequence ID" value="CAH89267.1"/>
    <property type="molecule type" value="mRNA"/>
</dbReference>
<sequence length="147" mass="16289">MTSSLSVFAVLSVICMMAGEADSSWEGTLAVVGKKSVRRSYSVKGRLLCGKEPTNAKDTEITLLDKKGGLDKDITMAKIVVKNDGTFRIDGISTGFLDINPRMYIYTSSNKGMNPCQKMWKMPLPKLYQNTPEGYHLGTWNLPLEMD</sequence>
<feature type="chain" id="PRO_5004262407" evidence="2">
    <location>
        <begin position="24"/>
        <end position="147"/>
    </location>
</feature>
<organism evidence="3">
    <name type="scientific">Xiphinema index</name>
    <dbReference type="NCBI Taxonomy" id="46003"/>
    <lineage>
        <taxon>Eukaryota</taxon>
        <taxon>Metazoa</taxon>
        <taxon>Ecdysozoa</taxon>
        <taxon>Nematoda</taxon>
        <taxon>Enoplea</taxon>
        <taxon>Dorylaimia</taxon>
        <taxon>Dorylaimida</taxon>
        <taxon>Dorylaimina</taxon>
        <taxon>Longidoroidea</taxon>
        <taxon>Longidoridae</taxon>
        <taxon>Xiphinema</taxon>
    </lineage>
</organism>
<dbReference type="PANTHER" id="PTHR21700">
    <property type="entry name" value="TRANSTHYRETIN-LIKE FAMILY PROTEIN-RELATED"/>
    <property type="match status" value="1"/>
</dbReference>
<dbReference type="Pfam" id="PF01060">
    <property type="entry name" value="TTR-52"/>
    <property type="match status" value="1"/>
</dbReference>
<dbReference type="GO" id="GO:0009986">
    <property type="term" value="C:cell surface"/>
    <property type="evidence" value="ECO:0007669"/>
    <property type="project" value="InterPro"/>
</dbReference>
<gene>
    <name evidence="3" type="primary">ttr2</name>
</gene>
<dbReference type="InterPro" id="IPR038479">
    <property type="entry name" value="Transthyretin-like_sf"/>
</dbReference>
<feature type="signal peptide" evidence="2">
    <location>
        <begin position="1"/>
        <end position="23"/>
    </location>
</feature>
<dbReference type="InterPro" id="IPR001534">
    <property type="entry name" value="Transthyretin-like"/>
</dbReference>
<protein>
    <submittedName>
        <fullName evidence="3">Transthyretin-like protein 2</fullName>
    </submittedName>
</protein>